<dbReference type="InterPro" id="IPR050863">
    <property type="entry name" value="CenT-Element_Derived"/>
</dbReference>
<sequence>MYKWEEERMHVKENREISKSTVEKLLRRSVIFDIVKFLASNEHSVRGDDESYSVSSSETCPLFGLFLRMFEFTLVRDTRLQEKEKALNLEQKLEVCRLVESGESFRRIAESFGDCLFTISDIYRSRRQLIDLISLMDIIVIRVAKRALGQPISGFILQEEALVFSTKLGIDDFVANSGWLRNFKSCHGLGELKIYGEKKKGLILILYITWMKPAWYGIRGNVAYIDDKED</sequence>
<proteinExistence type="predicted"/>
<dbReference type="PANTHER" id="PTHR19303">
    <property type="entry name" value="TRANSPOSON"/>
    <property type="match status" value="1"/>
</dbReference>
<evidence type="ECO:0000256" key="2">
    <source>
        <dbReference type="ARBA" id="ARBA00023125"/>
    </source>
</evidence>
<dbReference type="InterPro" id="IPR009057">
    <property type="entry name" value="Homeodomain-like_sf"/>
</dbReference>
<dbReference type="InterPro" id="IPR006600">
    <property type="entry name" value="HTH_CenpB_DNA-bd_dom"/>
</dbReference>
<evidence type="ECO:0000256" key="3">
    <source>
        <dbReference type="ARBA" id="ARBA00023242"/>
    </source>
</evidence>
<name>A0A0V1K8C4_TRIPS</name>
<organism evidence="5 6">
    <name type="scientific">Trichinella pseudospiralis</name>
    <name type="common">Parasitic roundworm</name>
    <dbReference type="NCBI Taxonomy" id="6337"/>
    <lineage>
        <taxon>Eukaryota</taxon>
        <taxon>Metazoa</taxon>
        <taxon>Ecdysozoa</taxon>
        <taxon>Nematoda</taxon>
        <taxon>Enoplea</taxon>
        <taxon>Dorylaimia</taxon>
        <taxon>Trichinellida</taxon>
        <taxon>Trichinellidae</taxon>
        <taxon>Trichinella</taxon>
    </lineage>
</organism>
<dbReference type="PANTHER" id="PTHR19303:SF16">
    <property type="entry name" value="JERKY PROTEIN HOMOLOG-LIKE"/>
    <property type="match status" value="1"/>
</dbReference>
<dbReference type="SUPFAM" id="SSF46689">
    <property type="entry name" value="Homeodomain-like"/>
    <property type="match status" value="2"/>
</dbReference>
<evidence type="ECO:0000259" key="4">
    <source>
        <dbReference type="PROSITE" id="PS51253"/>
    </source>
</evidence>
<dbReference type="Proteomes" id="UP000054826">
    <property type="component" value="Unassembled WGS sequence"/>
</dbReference>
<protein>
    <submittedName>
        <fullName evidence="5">Tigger transposable element-derived protein 7</fullName>
    </submittedName>
</protein>
<dbReference type="Pfam" id="PF03221">
    <property type="entry name" value="HTH_Tnp_Tc5"/>
    <property type="match status" value="1"/>
</dbReference>
<comment type="subcellular location">
    <subcellularLocation>
        <location evidence="1">Nucleus</location>
    </subcellularLocation>
</comment>
<accession>A0A0V1K8C4</accession>
<keyword evidence="2" id="KW-0238">DNA-binding</keyword>
<dbReference type="GO" id="GO:0003677">
    <property type="term" value="F:DNA binding"/>
    <property type="evidence" value="ECO:0007669"/>
    <property type="project" value="UniProtKB-KW"/>
</dbReference>
<dbReference type="EMBL" id="JYDV01000010">
    <property type="protein sequence ID" value="KRZ43436.1"/>
    <property type="molecule type" value="Genomic_DNA"/>
</dbReference>
<reference evidence="5 6" key="1">
    <citation type="submission" date="2015-01" db="EMBL/GenBank/DDBJ databases">
        <title>Evolution of Trichinella species and genotypes.</title>
        <authorList>
            <person name="Korhonen P.K."/>
            <person name="Edoardo P."/>
            <person name="Giuseppe L.R."/>
            <person name="Gasser R.B."/>
        </authorList>
    </citation>
    <scope>NUCLEOTIDE SEQUENCE [LARGE SCALE GENOMIC DNA]</scope>
    <source>
        <strain evidence="5">ISS176</strain>
    </source>
</reference>
<evidence type="ECO:0000256" key="1">
    <source>
        <dbReference type="ARBA" id="ARBA00004123"/>
    </source>
</evidence>
<dbReference type="PROSITE" id="PS51253">
    <property type="entry name" value="HTH_CENPB"/>
    <property type="match status" value="1"/>
</dbReference>
<dbReference type="Pfam" id="PF04218">
    <property type="entry name" value="CENP-B_N"/>
    <property type="match status" value="1"/>
</dbReference>
<evidence type="ECO:0000313" key="6">
    <source>
        <dbReference type="Proteomes" id="UP000054826"/>
    </source>
</evidence>
<dbReference type="InterPro" id="IPR007889">
    <property type="entry name" value="HTH_Psq"/>
</dbReference>
<dbReference type="AlphaFoldDB" id="A0A0V1K8C4"/>
<gene>
    <name evidence="5" type="primary">TIGD7</name>
    <name evidence="5" type="ORF">T4C_12022</name>
</gene>
<dbReference type="SMART" id="SM00674">
    <property type="entry name" value="CENPB"/>
    <property type="match status" value="1"/>
</dbReference>
<dbReference type="GO" id="GO:0005634">
    <property type="term" value="C:nucleus"/>
    <property type="evidence" value="ECO:0007669"/>
    <property type="project" value="UniProtKB-SubCell"/>
</dbReference>
<feature type="domain" description="HTH CENPB-type" evidence="4">
    <location>
        <begin position="122"/>
        <end position="193"/>
    </location>
</feature>
<comment type="caution">
    <text evidence="5">The sequence shown here is derived from an EMBL/GenBank/DDBJ whole genome shotgun (WGS) entry which is preliminary data.</text>
</comment>
<evidence type="ECO:0000313" key="5">
    <source>
        <dbReference type="EMBL" id="KRZ43436.1"/>
    </source>
</evidence>
<keyword evidence="3" id="KW-0539">Nucleus</keyword>
<dbReference type="Gene3D" id="1.10.10.60">
    <property type="entry name" value="Homeodomain-like"/>
    <property type="match status" value="2"/>
</dbReference>